<comment type="caution">
    <text evidence="1">The sequence shown here is derived from an EMBL/GenBank/DDBJ whole genome shotgun (WGS) entry which is preliminary data.</text>
</comment>
<sequence length="99" mass="10841">MDLGDIAGGKEVDRNEDIADQIVNQEVQNEEPAIGVSEGSKSILQLNQGNKVEPHKFSVDLESNKASQDKMNRNLELKIIYASQGARSLKDVDAGDPYL</sequence>
<evidence type="ECO:0000313" key="2">
    <source>
        <dbReference type="Proteomes" id="UP001630127"/>
    </source>
</evidence>
<keyword evidence="2" id="KW-1185">Reference proteome</keyword>
<dbReference type="EMBL" id="JBJUIK010000016">
    <property type="protein sequence ID" value="KAL3499961.1"/>
    <property type="molecule type" value="Genomic_DNA"/>
</dbReference>
<gene>
    <name evidence="1" type="ORF">ACH5RR_039054</name>
</gene>
<reference evidence="1 2" key="1">
    <citation type="submission" date="2024-11" db="EMBL/GenBank/DDBJ databases">
        <title>A near-complete genome assembly of Cinchona calisaya.</title>
        <authorList>
            <person name="Lian D.C."/>
            <person name="Zhao X.W."/>
            <person name="Wei L."/>
        </authorList>
    </citation>
    <scope>NUCLEOTIDE SEQUENCE [LARGE SCALE GENOMIC DNA]</scope>
    <source>
        <tissue evidence="1">Nenye</tissue>
    </source>
</reference>
<name>A0ABD2XZL6_9GENT</name>
<dbReference type="AlphaFoldDB" id="A0ABD2XZL6"/>
<proteinExistence type="predicted"/>
<organism evidence="1 2">
    <name type="scientific">Cinchona calisaya</name>
    <dbReference type="NCBI Taxonomy" id="153742"/>
    <lineage>
        <taxon>Eukaryota</taxon>
        <taxon>Viridiplantae</taxon>
        <taxon>Streptophyta</taxon>
        <taxon>Embryophyta</taxon>
        <taxon>Tracheophyta</taxon>
        <taxon>Spermatophyta</taxon>
        <taxon>Magnoliopsida</taxon>
        <taxon>eudicotyledons</taxon>
        <taxon>Gunneridae</taxon>
        <taxon>Pentapetalae</taxon>
        <taxon>asterids</taxon>
        <taxon>lamiids</taxon>
        <taxon>Gentianales</taxon>
        <taxon>Rubiaceae</taxon>
        <taxon>Cinchonoideae</taxon>
        <taxon>Cinchoneae</taxon>
        <taxon>Cinchona</taxon>
    </lineage>
</organism>
<evidence type="ECO:0000313" key="1">
    <source>
        <dbReference type="EMBL" id="KAL3499961.1"/>
    </source>
</evidence>
<protein>
    <submittedName>
        <fullName evidence="1">Uncharacterized protein</fullName>
    </submittedName>
</protein>
<accession>A0ABD2XZL6</accession>
<dbReference type="Proteomes" id="UP001630127">
    <property type="component" value="Unassembled WGS sequence"/>
</dbReference>